<dbReference type="Pfam" id="PF13192">
    <property type="entry name" value="Thioredoxin_3"/>
    <property type="match status" value="1"/>
</dbReference>
<dbReference type="PROSITE" id="PS00195">
    <property type="entry name" value="GLUTAREDOXIN_1"/>
    <property type="match status" value="1"/>
</dbReference>
<evidence type="ECO:0000313" key="2">
    <source>
        <dbReference type="EMBL" id="RKX70982.1"/>
    </source>
</evidence>
<dbReference type="InterPro" id="IPR012336">
    <property type="entry name" value="Thioredoxin-like_fold"/>
</dbReference>
<dbReference type="Proteomes" id="UP000268469">
    <property type="component" value="Unassembled WGS sequence"/>
</dbReference>
<dbReference type="PROSITE" id="PS51354">
    <property type="entry name" value="GLUTAREDOXIN_2"/>
    <property type="match status" value="1"/>
</dbReference>
<dbReference type="Gene3D" id="3.40.30.10">
    <property type="entry name" value="Glutaredoxin"/>
    <property type="match status" value="2"/>
</dbReference>
<dbReference type="CDD" id="cd02973">
    <property type="entry name" value="TRX_GRX_like"/>
    <property type="match status" value="1"/>
</dbReference>
<dbReference type="PANTHER" id="PTHR37170">
    <property type="entry name" value="GLUTAREDOXIN-RELATED"/>
    <property type="match status" value="1"/>
</dbReference>
<proteinExistence type="predicted"/>
<organism evidence="2 3">
    <name type="scientific">candidate division WOR-3 bacterium</name>
    <dbReference type="NCBI Taxonomy" id="2052148"/>
    <lineage>
        <taxon>Bacteria</taxon>
        <taxon>Bacteria division WOR-3</taxon>
    </lineage>
</organism>
<evidence type="ECO:0000259" key="1">
    <source>
        <dbReference type="Pfam" id="PF13192"/>
    </source>
</evidence>
<reference evidence="2 3" key="1">
    <citation type="submission" date="2018-06" db="EMBL/GenBank/DDBJ databases">
        <title>Extensive metabolic versatility and redundancy in microbially diverse, dynamic hydrothermal sediments.</title>
        <authorList>
            <person name="Dombrowski N."/>
            <person name="Teske A."/>
            <person name="Baker B.J."/>
        </authorList>
    </citation>
    <scope>NUCLEOTIDE SEQUENCE [LARGE SCALE GENOMIC DNA]</scope>
    <source>
        <strain evidence="2">B36_G15</strain>
    </source>
</reference>
<feature type="domain" description="Thioredoxin-like fold" evidence="1">
    <location>
        <begin position="131"/>
        <end position="208"/>
    </location>
</feature>
<sequence>MFSDEDRRIIIGRFERLEDPVTIINFTQRLECQFCQPTEELLTELAALSDRIQLKIHNFVEDKELAETYRIDKIPATVILGEKDFGVRFFGIPSGYEFSSLIDAIVDVSRKRTDLSDDTREKLSGLNRPVHIQVFVTPTCPYCQMAVRLGHQLAIESDWITADMVEVTEFPHLGQKYQVMAVPKIVINDRISFEGALPEDQFVAKVIEASG</sequence>
<dbReference type="InterPro" id="IPR011767">
    <property type="entry name" value="GLR_AS"/>
</dbReference>
<dbReference type="EMBL" id="QNBE01000021">
    <property type="protein sequence ID" value="RKX70982.1"/>
    <property type="molecule type" value="Genomic_DNA"/>
</dbReference>
<dbReference type="NCBIfam" id="TIGR02187">
    <property type="entry name" value="PDO_seleno_TRX"/>
    <property type="match status" value="1"/>
</dbReference>
<protein>
    <submittedName>
        <fullName evidence="2">Glutaredoxin</fullName>
    </submittedName>
</protein>
<comment type="caution">
    <text evidence="2">The sequence shown here is derived from an EMBL/GenBank/DDBJ whole genome shotgun (WGS) entry which is preliminary data.</text>
</comment>
<dbReference type="PANTHER" id="PTHR37170:SF1">
    <property type="entry name" value="GLUTAREDOXIN-LIKE PROTEIN"/>
    <property type="match status" value="1"/>
</dbReference>
<name>A0A660SKD2_UNCW3</name>
<dbReference type="AlphaFoldDB" id="A0A660SKD2"/>
<gene>
    <name evidence="2" type="ORF">DRP53_03190</name>
</gene>
<evidence type="ECO:0000313" key="3">
    <source>
        <dbReference type="Proteomes" id="UP000268469"/>
    </source>
</evidence>
<dbReference type="InterPro" id="IPR011903">
    <property type="entry name" value="TON_0319-like"/>
</dbReference>
<accession>A0A660SKD2</accession>
<dbReference type="InterPro" id="IPR036249">
    <property type="entry name" value="Thioredoxin-like_sf"/>
</dbReference>
<dbReference type="SUPFAM" id="SSF52833">
    <property type="entry name" value="Thioredoxin-like"/>
    <property type="match status" value="2"/>
</dbReference>